<evidence type="ECO:0000256" key="4">
    <source>
        <dbReference type="ARBA" id="ARBA00022714"/>
    </source>
</evidence>
<dbReference type="Proteomes" id="UP001431199">
    <property type="component" value="Unassembled WGS sequence"/>
</dbReference>
<dbReference type="SUPFAM" id="SSF52343">
    <property type="entry name" value="Ferredoxin reductase-like, C-terminal NADP-linked domain"/>
    <property type="match status" value="1"/>
</dbReference>
<keyword evidence="4 11" id="KW-0001">2Fe-2S</keyword>
<keyword evidence="5 11" id="KW-0479">Metal-binding</keyword>
<keyword evidence="2 11" id="KW-0813">Transport</keyword>
<feature type="domain" description="FAD-binding FR-type" evidence="12">
    <location>
        <begin position="2"/>
        <end position="101"/>
    </location>
</feature>
<dbReference type="InterPro" id="IPR019480">
    <property type="entry name" value="Dihydroorotate_DH_Fe-S-bd"/>
</dbReference>
<evidence type="ECO:0000256" key="10">
    <source>
        <dbReference type="ARBA" id="ARBA00023014"/>
    </source>
</evidence>
<keyword evidence="8 11" id="KW-0249">Electron transport</keyword>
<organism evidence="13 14">
    <name type="scientific">Eubacterium album</name>
    <dbReference type="NCBI Taxonomy" id="2978477"/>
    <lineage>
        <taxon>Bacteria</taxon>
        <taxon>Bacillati</taxon>
        <taxon>Bacillota</taxon>
        <taxon>Clostridia</taxon>
        <taxon>Eubacteriales</taxon>
        <taxon>Eubacteriaceae</taxon>
        <taxon>Eubacterium</taxon>
    </lineage>
</organism>
<evidence type="ECO:0000256" key="2">
    <source>
        <dbReference type="ARBA" id="ARBA00022448"/>
    </source>
</evidence>
<feature type="binding site" evidence="11">
    <location>
        <position position="216"/>
    </location>
    <ligand>
        <name>[2Fe-2S] cluster</name>
        <dbReference type="ChEBI" id="CHEBI:190135"/>
    </ligand>
</feature>
<proteinExistence type="inferred from homology"/>
<evidence type="ECO:0000256" key="11">
    <source>
        <dbReference type="HAMAP-Rule" id="MF_01211"/>
    </source>
</evidence>
<comment type="cofactor">
    <cofactor evidence="11">
        <name>[2Fe-2S] cluster</name>
        <dbReference type="ChEBI" id="CHEBI:190135"/>
    </cofactor>
    <text evidence="11">Binds 1 [2Fe-2S] cluster per subunit.</text>
</comment>
<gene>
    <name evidence="11" type="primary">pyrK</name>
    <name evidence="13" type="ORF">N5B56_03890</name>
</gene>
<dbReference type="SUPFAM" id="SSF63380">
    <property type="entry name" value="Riboflavin synthase domain-like"/>
    <property type="match status" value="1"/>
</dbReference>
<dbReference type="PANTHER" id="PTHR43513:SF3">
    <property type="entry name" value="DIHYDROOROTATE DEHYDROGENASE B (NAD(+)), ELECTRON TRANSFER SUBUNIT-RELATED"/>
    <property type="match status" value="1"/>
</dbReference>
<dbReference type="InterPro" id="IPR017927">
    <property type="entry name" value="FAD-bd_FR_type"/>
</dbReference>
<dbReference type="InterPro" id="IPR012165">
    <property type="entry name" value="Cyt_c3_hydrogenase_gsu"/>
</dbReference>
<evidence type="ECO:0000256" key="6">
    <source>
        <dbReference type="ARBA" id="ARBA00022827"/>
    </source>
</evidence>
<comment type="cofactor">
    <cofactor evidence="11">
        <name>FAD</name>
        <dbReference type="ChEBI" id="CHEBI:57692"/>
    </cofactor>
    <text evidence="11">Binds 1 FAD per subunit.</text>
</comment>
<dbReference type="Gene3D" id="3.40.50.80">
    <property type="entry name" value="Nucleotide-binding domain of ferredoxin-NADP reductase (FNR) module"/>
    <property type="match status" value="1"/>
</dbReference>
<comment type="subunit">
    <text evidence="11">Heterotetramer of 2 PyrK and 2 PyrD type B subunits.</text>
</comment>
<dbReference type="PIRSF" id="PIRSF006816">
    <property type="entry name" value="Cyc3_hyd_g"/>
    <property type="match status" value="1"/>
</dbReference>
<dbReference type="Gene3D" id="2.10.240.10">
    <property type="entry name" value="Dihydroorotate dehydrogenase, electron transfer subunit"/>
    <property type="match status" value="1"/>
</dbReference>
<keyword evidence="14" id="KW-1185">Reference proteome</keyword>
<dbReference type="PROSITE" id="PS51384">
    <property type="entry name" value="FAD_FR"/>
    <property type="match status" value="1"/>
</dbReference>
<keyword evidence="6 11" id="KW-0274">FAD</keyword>
<name>A0ABT2LY67_9FIRM</name>
<dbReference type="InterPro" id="IPR039261">
    <property type="entry name" value="FNR_nucleotide-bd"/>
</dbReference>
<dbReference type="RefSeq" id="WP_117908767.1">
    <property type="nucleotide sequence ID" value="NZ_JAODBU010000003.1"/>
</dbReference>
<dbReference type="Pfam" id="PF10418">
    <property type="entry name" value="DHODB_Fe-S_bind"/>
    <property type="match status" value="1"/>
</dbReference>
<evidence type="ECO:0000259" key="12">
    <source>
        <dbReference type="PROSITE" id="PS51384"/>
    </source>
</evidence>
<feature type="binding site" evidence="11">
    <location>
        <position position="243"/>
    </location>
    <ligand>
        <name>[2Fe-2S] cluster</name>
        <dbReference type="ChEBI" id="CHEBI:190135"/>
    </ligand>
</feature>
<dbReference type="EMBL" id="JAODBU010000003">
    <property type="protein sequence ID" value="MCT7398231.1"/>
    <property type="molecule type" value="Genomic_DNA"/>
</dbReference>
<feature type="binding site" evidence="11">
    <location>
        <position position="221"/>
    </location>
    <ligand>
        <name>[2Fe-2S] cluster</name>
        <dbReference type="ChEBI" id="CHEBI:190135"/>
    </ligand>
</feature>
<dbReference type="InterPro" id="IPR050353">
    <property type="entry name" value="PyrK_electron_transfer"/>
</dbReference>
<evidence type="ECO:0000313" key="13">
    <source>
        <dbReference type="EMBL" id="MCT7398231.1"/>
    </source>
</evidence>
<evidence type="ECO:0000256" key="8">
    <source>
        <dbReference type="ARBA" id="ARBA00022982"/>
    </source>
</evidence>
<dbReference type="PRINTS" id="PR00409">
    <property type="entry name" value="PHDIOXRDTASE"/>
</dbReference>
<protein>
    <recommendedName>
        <fullName evidence="11">Dihydroorotate dehydrogenase B (NAD(+)), electron transfer subunit</fullName>
    </recommendedName>
    <alternativeName>
        <fullName evidence="11">Dihydroorotate oxidase B, electron transfer subunit</fullName>
    </alternativeName>
</protein>
<comment type="pathway">
    <text evidence="11">Pyrimidine metabolism; UMP biosynthesis via de novo pathway; orotate from (S)-dihydroorotate (NAD(+) route): step 1/1.</text>
</comment>
<keyword evidence="7 11" id="KW-0665">Pyrimidine biosynthesis</keyword>
<evidence type="ECO:0000256" key="5">
    <source>
        <dbReference type="ARBA" id="ARBA00022723"/>
    </source>
</evidence>
<feature type="binding site" evidence="11">
    <location>
        <begin position="76"/>
        <end position="77"/>
    </location>
    <ligand>
        <name>FAD</name>
        <dbReference type="ChEBI" id="CHEBI:57692"/>
    </ligand>
</feature>
<keyword evidence="10 11" id="KW-0411">Iron-sulfur</keyword>
<evidence type="ECO:0000313" key="14">
    <source>
        <dbReference type="Proteomes" id="UP001431199"/>
    </source>
</evidence>
<dbReference type="InterPro" id="IPR023455">
    <property type="entry name" value="Dihydroorotate_DHASE_ETsu"/>
</dbReference>
<sequence length="256" mass="27477">MKHKEIAKVISQESIATGVYSMWIQTKDIAAKAVAGQFISVYCKDGAKLLPRPISICEVNKEEGTLRIVYRVVGGGTTEMSGYVSGDDIDILGPLGNGFMQREGKKAILIGGGIGIPPMVQLGKELKEIAEVQTVAGYRDELFLIDELEKNGDVYIATEDGSTGTKGTVIDAIKACAVTGDVIYACGPTPMLRAIKEYALANDIECQISLEEKMACGIGACLGCVCKSKEKDHHTNVNNKRICKDGPVFLAQEVEL</sequence>
<dbReference type="PANTHER" id="PTHR43513">
    <property type="entry name" value="DIHYDROOROTATE DEHYDROGENASE B (NAD(+)), ELECTRON TRANSFER SUBUNIT"/>
    <property type="match status" value="1"/>
</dbReference>
<reference evidence="13" key="1">
    <citation type="submission" date="2022-09" db="EMBL/GenBank/DDBJ databases">
        <title>Eubacterium sp. LFL-14 isolated from human feces.</title>
        <authorList>
            <person name="Liu F."/>
        </authorList>
    </citation>
    <scope>NUCLEOTIDE SEQUENCE</scope>
    <source>
        <strain evidence="13">LFL-14</strain>
    </source>
</reference>
<evidence type="ECO:0000256" key="9">
    <source>
        <dbReference type="ARBA" id="ARBA00023004"/>
    </source>
</evidence>
<evidence type="ECO:0000256" key="1">
    <source>
        <dbReference type="ARBA" id="ARBA00006422"/>
    </source>
</evidence>
<feature type="binding site" evidence="11">
    <location>
        <begin position="69"/>
        <end position="71"/>
    </location>
    <ligand>
        <name>FAD</name>
        <dbReference type="ChEBI" id="CHEBI:57692"/>
    </ligand>
</feature>
<feature type="binding site" evidence="11">
    <location>
        <position position="224"/>
    </location>
    <ligand>
        <name>[2Fe-2S] cluster</name>
        <dbReference type="ChEBI" id="CHEBI:190135"/>
    </ligand>
</feature>
<evidence type="ECO:0000256" key="7">
    <source>
        <dbReference type="ARBA" id="ARBA00022975"/>
    </source>
</evidence>
<evidence type="ECO:0000256" key="3">
    <source>
        <dbReference type="ARBA" id="ARBA00022630"/>
    </source>
</evidence>
<keyword evidence="9 11" id="KW-0408">Iron</keyword>
<dbReference type="HAMAP" id="MF_01211">
    <property type="entry name" value="DHODB_Fe_S_bind"/>
    <property type="match status" value="1"/>
</dbReference>
<feature type="binding site" evidence="11">
    <location>
        <begin position="52"/>
        <end position="55"/>
    </location>
    <ligand>
        <name>FAD</name>
        <dbReference type="ChEBI" id="CHEBI:57692"/>
    </ligand>
</feature>
<accession>A0ABT2LY67</accession>
<comment type="caution">
    <text evidence="13">The sequence shown here is derived from an EMBL/GenBank/DDBJ whole genome shotgun (WGS) entry which is preliminary data.</text>
</comment>
<dbReference type="InterPro" id="IPR017938">
    <property type="entry name" value="Riboflavin_synthase-like_b-brl"/>
</dbReference>
<comment type="similarity">
    <text evidence="1 11">Belongs to the PyrK family.</text>
</comment>
<comment type="function">
    <text evidence="11">Responsible for channeling the electrons from the oxidation of dihydroorotate from the FMN redox center in the PyrD type B subunit to the ultimate electron acceptor NAD(+).</text>
</comment>
<dbReference type="Gene3D" id="2.40.30.10">
    <property type="entry name" value="Translation factors"/>
    <property type="match status" value="1"/>
</dbReference>
<keyword evidence="3 11" id="KW-0285">Flavoprotein</keyword>
<dbReference type="InterPro" id="IPR037117">
    <property type="entry name" value="Dihydroorotate_DH_ele_sf"/>
</dbReference>
<dbReference type="CDD" id="cd06218">
    <property type="entry name" value="DHOD_e_trans"/>
    <property type="match status" value="1"/>
</dbReference>